<dbReference type="Proteomes" id="UP000664534">
    <property type="component" value="Unassembled WGS sequence"/>
</dbReference>
<feature type="compositionally biased region" description="Acidic residues" evidence="1">
    <location>
        <begin position="55"/>
        <end position="67"/>
    </location>
</feature>
<proteinExistence type="predicted"/>
<dbReference type="EMBL" id="CAJPDT010000047">
    <property type="protein sequence ID" value="CAF9927601.1"/>
    <property type="molecule type" value="Genomic_DNA"/>
</dbReference>
<dbReference type="AlphaFoldDB" id="A0A8H3FN07"/>
<sequence length="315" mass="34255">MSYFTTARDEYWPYSNHKTINMTSNSKPPDFYANKLRNDTFEPESSNESPAQPDDGAEPELSNETEDTAFTGKIENIYDLMAQYGLGSQFDVKKQPVPTQPGSPQSADNSTTLEGISAPVAIAPQPAPSPPGQSQPDSFQPTNASNTPGGISAPVKVPQPASSPPADSQPPPSQPAAGNNTMLDAIFYSSGIPRGTYPYVKLPMDLRFNTVCPFRLRNKKCPFRGGKCSLREAYVRSSYKFAAENPKLMLSVQLSNDPKWDGTEETVQTCNLALAHSGICLKAQNGTCPRGHDHLAERDAMKMTAVLNFHGCFNL</sequence>
<protein>
    <submittedName>
        <fullName evidence="2">Uncharacterized protein</fullName>
    </submittedName>
</protein>
<comment type="caution">
    <text evidence="2">The sequence shown here is derived from an EMBL/GenBank/DDBJ whole genome shotgun (WGS) entry which is preliminary data.</text>
</comment>
<gene>
    <name evidence="2" type="ORF">IMSHALPRED_007250</name>
</gene>
<evidence type="ECO:0000256" key="1">
    <source>
        <dbReference type="SAM" id="MobiDB-lite"/>
    </source>
</evidence>
<feature type="compositionally biased region" description="Polar residues" evidence="1">
    <location>
        <begin position="100"/>
        <end position="111"/>
    </location>
</feature>
<feature type="region of interest" description="Disordered" evidence="1">
    <location>
        <begin position="15"/>
        <end position="74"/>
    </location>
</feature>
<name>A0A8H3FN07_9LECA</name>
<accession>A0A8H3FN07</accession>
<feature type="compositionally biased region" description="Polar residues" evidence="1">
    <location>
        <begin position="16"/>
        <end position="27"/>
    </location>
</feature>
<feature type="compositionally biased region" description="Pro residues" evidence="1">
    <location>
        <begin position="161"/>
        <end position="174"/>
    </location>
</feature>
<keyword evidence="3" id="KW-1185">Reference proteome</keyword>
<evidence type="ECO:0000313" key="2">
    <source>
        <dbReference type="EMBL" id="CAF9927601.1"/>
    </source>
</evidence>
<feature type="region of interest" description="Disordered" evidence="1">
    <location>
        <begin position="121"/>
        <end position="180"/>
    </location>
</feature>
<organism evidence="2 3">
    <name type="scientific">Imshaugia aleurites</name>
    <dbReference type="NCBI Taxonomy" id="172621"/>
    <lineage>
        <taxon>Eukaryota</taxon>
        <taxon>Fungi</taxon>
        <taxon>Dikarya</taxon>
        <taxon>Ascomycota</taxon>
        <taxon>Pezizomycotina</taxon>
        <taxon>Lecanoromycetes</taxon>
        <taxon>OSLEUM clade</taxon>
        <taxon>Lecanoromycetidae</taxon>
        <taxon>Lecanorales</taxon>
        <taxon>Lecanorineae</taxon>
        <taxon>Parmeliaceae</taxon>
        <taxon>Imshaugia</taxon>
    </lineage>
</organism>
<reference evidence="2" key="1">
    <citation type="submission" date="2021-03" db="EMBL/GenBank/DDBJ databases">
        <authorList>
            <person name="Tagirdzhanova G."/>
        </authorList>
    </citation>
    <scope>NUCLEOTIDE SEQUENCE</scope>
</reference>
<feature type="region of interest" description="Disordered" evidence="1">
    <location>
        <begin position="92"/>
        <end position="111"/>
    </location>
</feature>
<evidence type="ECO:0000313" key="3">
    <source>
        <dbReference type="Proteomes" id="UP000664534"/>
    </source>
</evidence>